<protein>
    <submittedName>
        <fullName evidence="3">Uncharacterized protein</fullName>
    </submittedName>
</protein>
<dbReference type="EMBL" id="CP093345">
    <property type="protein sequence ID" value="WOG91812.1"/>
    <property type="molecule type" value="Genomic_DNA"/>
</dbReference>
<dbReference type="Pfam" id="PF04450">
    <property type="entry name" value="BSP"/>
    <property type="match status" value="1"/>
</dbReference>
<organism evidence="3">
    <name type="scientific">Daucus carota subsp. sativus</name>
    <name type="common">Carrot</name>
    <dbReference type="NCBI Taxonomy" id="79200"/>
    <lineage>
        <taxon>Eukaryota</taxon>
        <taxon>Viridiplantae</taxon>
        <taxon>Streptophyta</taxon>
        <taxon>Embryophyta</taxon>
        <taxon>Tracheophyta</taxon>
        <taxon>Spermatophyta</taxon>
        <taxon>Magnoliopsida</taxon>
        <taxon>eudicotyledons</taxon>
        <taxon>Gunneridae</taxon>
        <taxon>Pentapetalae</taxon>
        <taxon>asterids</taxon>
        <taxon>campanulids</taxon>
        <taxon>Apiales</taxon>
        <taxon>Apiaceae</taxon>
        <taxon>Apioideae</taxon>
        <taxon>Scandiceae</taxon>
        <taxon>Daucinae</taxon>
        <taxon>Daucus</taxon>
        <taxon>Daucus sect. Daucus</taxon>
    </lineage>
</organism>
<dbReference type="InterPro" id="IPR007541">
    <property type="entry name" value="Uncharacterised_BSP"/>
</dbReference>
<gene>
    <name evidence="3" type="ORF">DCAR_009797</name>
    <name evidence="4" type="ORF">DCAR_0311066</name>
</gene>
<dbReference type="EMBL" id="LNRQ01000003">
    <property type="protein sequence ID" value="KZN01043.1"/>
    <property type="molecule type" value="Genomic_DNA"/>
</dbReference>
<evidence type="ECO:0000256" key="1">
    <source>
        <dbReference type="SAM" id="MobiDB-lite"/>
    </source>
</evidence>
<dbReference type="PANTHER" id="PTHR33321:SF3">
    <property type="entry name" value="OS05G0582000 PROTEIN"/>
    <property type="match status" value="1"/>
</dbReference>
<evidence type="ECO:0000313" key="3">
    <source>
        <dbReference type="EMBL" id="KZN01043.1"/>
    </source>
</evidence>
<dbReference type="STRING" id="79200.A0A162AH89"/>
<accession>A0A162AH89</accession>
<reference evidence="3" key="1">
    <citation type="journal article" date="2016" name="Nat. Genet.">
        <title>A high-quality carrot genome assembly provides new insights into carotenoid accumulation and asterid genome evolution.</title>
        <authorList>
            <person name="Iorizzo M."/>
            <person name="Ellison S."/>
            <person name="Senalik D."/>
            <person name="Zeng P."/>
            <person name="Satapoomin P."/>
            <person name="Huang J."/>
            <person name="Bowman M."/>
            <person name="Iovene M."/>
            <person name="Sanseverino W."/>
            <person name="Cavagnaro P."/>
            <person name="Yildiz M."/>
            <person name="Macko-Podgorni A."/>
            <person name="Moranska E."/>
            <person name="Grzebelus E."/>
            <person name="Grzebelus D."/>
            <person name="Ashrafi H."/>
            <person name="Zheng Z."/>
            <person name="Cheng S."/>
            <person name="Spooner D."/>
            <person name="Van Deynze A."/>
            <person name="Simon P."/>
        </authorList>
    </citation>
    <scope>NUCLEOTIDE SEQUENCE [LARGE SCALE GENOMIC DNA]</scope>
    <source>
        <tissue evidence="3">Leaf</tissue>
    </source>
</reference>
<dbReference type="PANTHER" id="PTHR33321">
    <property type="match status" value="1"/>
</dbReference>
<feature type="compositionally biased region" description="Low complexity" evidence="1">
    <location>
        <begin position="8"/>
        <end position="22"/>
    </location>
</feature>
<feature type="transmembrane region" description="Helical" evidence="2">
    <location>
        <begin position="37"/>
        <end position="56"/>
    </location>
</feature>
<dbReference type="AlphaFoldDB" id="A0A162AH89"/>
<sequence length="267" mass="30426">METKHQKPYLSEPLLLPTSPSSPPDISTATITSNSDILFRFACIILIGTISVWANYEASKGFSITVINDAADSFAAKRFSHFYISDDKATRIILETSKFVENLLYPRDYVHYHHQSRFFKKHVNHVTLRLANQNMSTDITVESRANNEYVLHLDPSIMQHKNFSHAIVSAIRRGMARIWLWDGHGTVPQPLTNGMIEYLSSSFQQELSSKNSSETDRVAEMLVNCENQNSGFVRQLNQAMRDHWHDSTVDYLSGDLKSHASLCNYII</sequence>
<evidence type="ECO:0000313" key="4">
    <source>
        <dbReference type="EMBL" id="WOG91812.1"/>
    </source>
</evidence>
<dbReference type="OMA" id="RKPVNHV"/>
<evidence type="ECO:0000256" key="2">
    <source>
        <dbReference type="SAM" id="Phobius"/>
    </source>
</evidence>
<reference evidence="4" key="2">
    <citation type="submission" date="2022-03" db="EMBL/GenBank/DDBJ databases">
        <title>Draft title - Genomic analysis of global carrot germplasm unveils the trajectory of domestication and the origin of high carotenoid orange carrot.</title>
        <authorList>
            <person name="Iorizzo M."/>
            <person name="Ellison S."/>
            <person name="Senalik D."/>
            <person name="Macko-Podgorni A."/>
            <person name="Grzebelus D."/>
            <person name="Bostan H."/>
            <person name="Rolling W."/>
            <person name="Curaba J."/>
            <person name="Simon P."/>
        </authorList>
    </citation>
    <scope>NUCLEOTIDE SEQUENCE</scope>
    <source>
        <tissue evidence="4">Leaf</tissue>
    </source>
</reference>
<dbReference type="KEGG" id="dcr:108213699"/>
<feature type="region of interest" description="Disordered" evidence="1">
    <location>
        <begin position="1"/>
        <end position="22"/>
    </location>
</feature>
<keyword evidence="2" id="KW-1133">Transmembrane helix</keyword>
<evidence type="ECO:0000313" key="5">
    <source>
        <dbReference type="Proteomes" id="UP000077755"/>
    </source>
</evidence>
<dbReference type="Gramene" id="KZN01043">
    <property type="protein sequence ID" value="KZN01043"/>
    <property type="gene ID" value="DCAR_009797"/>
</dbReference>
<keyword evidence="5" id="KW-1185">Reference proteome</keyword>
<keyword evidence="2" id="KW-0472">Membrane</keyword>
<keyword evidence="2" id="KW-0812">Transmembrane</keyword>
<name>A0A162AH89_DAUCS</name>
<proteinExistence type="predicted"/>
<dbReference type="Proteomes" id="UP000077755">
    <property type="component" value="Chromosome 3"/>
</dbReference>